<gene>
    <name evidence="2" type="ORF">ALOHA_HF4000APKG2O16ctg10g14</name>
</gene>
<proteinExistence type="predicted"/>
<keyword evidence="1" id="KW-1133">Transmembrane helix</keyword>
<feature type="transmembrane region" description="Helical" evidence="1">
    <location>
        <begin position="20"/>
        <end position="41"/>
    </location>
</feature>
<accession>B3T709</accession>
<sequence>MSNKYFIKTLDMFLKFIRKYRSEILIVIAGITGFTVLLYIIPVLRSL</sequence>
<evidence type="ECO:0000256" key="1">
    <source>
        <dbReference type="SAM" id="Phobius"/>
    </source>
</evidence>
<dbReference type="AlphaFoldDB" id="B3T709"/>
<organism evidence="2">
    <name type="scientific">uncultured marine crenarchaeote HF4000_APKG2O16</name>
    <dbReference type="NCBI Taxonomy" id="455582"/>
    <lineage>
        <taxon>Archaea</taxon>
        <taxon>Nitrososphaerota</taxon>
        <taxon>Nitrososphaeria</taxon>
        <taxon>Nitrosopumilales</taxon>
        <taxon>environmental samples</taxon>
    </lineage>
</organism>
<evidence type="ECO:0000313" key="2">
    <source>
        <dbReference type="EMBL" id="ABZ08368.1"/>
    </source>
</evidence>
<reference evidence="2" key="1">
    <citation type="journal article" date="2008" name="ISME J.">
        <title>Genomic patterns of recombination, clonal divergence and environment in marine microbial populations.</title>
        <authorList>
            <person name="Konstantinidis K.T."/>
            <person name="Delong E.F."/>
        </authorList>
    </citation>
    <scope>NUCLEOTIDE SEQUENCE</scope>
</reference>
<name>B3T709_9ARCH</name>
<protein>
    <submittedName>
        <fullName evidence="2">Uncharacterized protein</fullName>
    </submittedName>
</protein>
<keyword evidence="1" id="KW-0472">Membrane</keyword>
<keyword evidence="1" id="KW-0812">Transmembrane</keyword>
<dbReference type="EMBL" id="EU016627">
    <property type="protein sequence ID" value="ABZ08368.1"/>
    <property type="molecule type" value="Genomic_DNA"/>
</dbReference>